<dbReference type="Pfam" id="PF04964">
    <property type="entry name" value="Flp_Fap"/>
    <property type="match status" value="1"/>
</dbReference>
<evidence type="ECO:0000313" key="2">
    <source>
        <dbReference type="EMBL" id="MDP9823566.1"/>
    </source>
</evidence>
<dbReference type="EMBL" id="JAUSQM010000001">
    <property type="protein sequence ID" value="MDP9823566.1"/>
    <property type="molecule type" value="Genomic_DNA"/>
</dbReference>
<sequence length="77" mass="7912">MLNFIEAFFISTFGARKDDERGASAVEYGLLIAGIAAVIVATVFFLGDFITGIFDDTCNKVAGGKGAAGTGGCDKTP</sequence>
<protein>
    <submittedName>
        <fullName evidence="2">Pilus assembly protein Flp/PilA</fullName>
    </submittedName>
</protein>
<dbReference type="InterPro" id="IPR007047">
    <property type="entry name" value="Flp_Fap"/>
</dbReference>
<keyword evidence="3" id="KW-1185">Reference proteome</keyword>
<dbReference type="Proteomes" id="UP001240447">
    <property type="component" value="Unassembled WGS sequence"/>
</dbReference>
<accession>A0ABT9NT26</accession>
<reference evidence="2 3" key="1">
    <citation type="submission" date="2023-07" db="EMBL/GenBank/DDBJ databases">
        <title>Sequencing the genomes of 1000 actinobacteria strains.</title>
        <authorList>
            <person name="Klenk H.-P."/>
        </authorList>
    </citation>
    <scope>NUCLEOTIDE SEQUENCE [LARGE SCALE GENOMIC DNA]</scope>
    <source>
        <strain evidence="2 3">GD13</strain>
    </source>
</reference>
<gene>
    <name evidence="2" type="ORF">J2S59_003375</name>
</gene>
<evidence type="ECO:0000313" key="3">
    <source>
        <dbReference type="Proteomes" id="UP001240447"/>
    </source>
</evidence>
<organism evidence="2 3">
    <name type="scientific">Nocardioides massiliensis</name>
    <dbReference type="NCBI Taxonomy" id="1325935"/>
    <lineage>
        <taxon>Bacteria</taxon>
        <taxon>Bacillati</taxon>
        <taxon>Actinomycetota</taxon>
        <taxon>Actinomycetes</taxon>
        <taxon>Propionibacteriales</taxon>
        <taxon>Nocardioidaceae</taxon>
        <taxon>Nocardioides</taxon>
    </lineage>
</organism>
<name>A0ABT9NT26_9ACTN</name>
<evidence type="ECO:0000256" key="1">
    <source>
        <dbReference type="SAM" id="Phobius"/>
    </source>
</evidence>
<feature type="transmembrane region" description="Helical" evidence="1">
    <location>
        <begin position="28"/>
        <end position="50"/>
    </location>
</feature>
<comment type="caution">
    <text evidence="2">The sequence shown here is derived from an EMBL/GenBank/DDBJ whole genome shotgun (WGS) entry which is preliminary data.</text>
</comment>
<dbReference type="RefSeq" id="WP_068120196.1">
    <property type="nucleotide sequence ID" value="NZ_CCXJ01000242.1"/>
</dbReference>
<keyword evidence="1" id="KW-0472">Membrane</keyword>
<keyword evidence="1" id="KW-1133">Transmembrane helix</keyword>
<proteinExistence type="predicted"/>
<keyword evidence="1" id="KW-0812">Transmembrane</keyword>